<accession>J7LFL0</accession>
<dbReference type="HOGENOM" id="CLU_2509326_0_0_11"/>
<dbReference type="AlphaFoldDB" id="J7LFL0"/>
<reference evidence="1 2" key="1">
    <citation type="journal article" date="2012" name="J. Bacteriol.">
        <title>Whole-Genome Sequence of Nocardiopsis alba Strain ATCC BAA-2165, Associated with Honeybees.</title>
        <authorList>
            <person name="Qiao J."/>
            <person name="Chen L."/>
            <person name="Li Y."/>
            <person name="Wang J."/>
            <person name="Zhang W."/>
            <person name="Chen S."/>
        </authorList>
    </citation>
    <scope>NUCLEOTIDE SEQUENCE [LARGE SCALE GENOMIC DNA]</scope>
    <source>
        <strain evidence="2">ATCC BAA-2165 / BE74</strain>
    </source>
</reference>
<dbReference type="KEGG" id="nal:B005_2940"/>
<name>J7LFL0_NOCAA</name>
<sequence length="85" mass="9501">MQSHAVPLVEGRSSRIGFFPTTGEPNKSDGRAYSRLDRPFVYRRGLGVLLTYYMGGKRKSKDRCSRVCTRLVRSPQGLPASNRPG</sequence>
<protein>
    <submittedName>
        <fullName evidence="1">Uncharacterized protein</fullName>
    </submittedName>
</protein>
<evidence type="ECO:0000313" key="2">
    <source>
        <dbReference type="Proteomes" id="UP000003779"/>
    </source>
</evidence>
<organism evidence="1 2">
    <name type="scientific">Nocardiopsis alba (strain ATCC BAA-2165 / BE74)</name>
    <dbReference type="NCBI Taxonomy" id="1205910"/>
    <lineage>
        <taxon>Bacteria</taxon>
        <taxon>Bacillati</taxon>
        <taxon>Actinomycetota</taxon>
        <taxon>Actinomycetes</taxon>
        <taxon>Streptosporangiales</taxon>
        <taxon>Nocardiopsidaceae</taxon>
        <taxon>Nocardiopsis</taxon>
    </lineage>
</organism>
<gene>
    <name evidence="1" type="ordered locus">B005_2940</name>
</gene>
<proteinExistence type="predicted"/>
<dbReference type="Proteomes" id="UP000003779">
    <property type="component" value="Chromosome"/>
</dbReference>
<dbReference type="PATRIC" id="fig|1205910.3.peg.2778"/>
<dbReference type="STRING" id="1205910.B005_2940"/>
<dbReference type="EMBL" id="CP003788">
    <property type="protein sequence ID" value="AFR10235.1"/>
    <property type="molecule type" value="Genomic_DNA"/>
</dbReference>
<reference evidence="2" key="2">
    <citation type="submission" date="2012-08" db="EMBL/GenBank/DDBJ databases">
        <title>Whole-genome sequence of Nocardiopsis alba strain ATCC BAA-2165 associated with honeybees.</title>
        <authorList>
            <person name="Qiao J."/>
            <person name="Chen L."/>
            <person name="Li Y."/>
            <person name="Wang J."/>
            <person name="Zhang W."/>
            <person name="Chen S."/>
        </authorList>
    </citation>
    <scope>NUCLEOTIDE SEQUENCE [LARGE SCALE GENOMIC DNA]</scope>
    <source>
        <strain evidence="2">ATCC BAA-2165 / BE74</strain>
    </source>
</reference>
<evidence type="ECO:0000313" key="1">
    <source>
        <dbReference type="EMBL" id="AFR10235.1"/>
    </source>
</evidence>